<dbReference type="Proteomes" id="UP001500393">
    <property type="component" value="Unassembled WGS sequence"/>
</dbReference>
<evidence type="ECO:0000313" key="2">
    <source>
        <dbReference type="Proteomes" id="UP001500393"/>
    </source>
</evidence>
<reference evidence="2" key="1">
    <citation type="journal article" date="2019" name="Int. J. Syst. Evol. Microbiol.">
        <title>The Global Catalogue of Microorganisms (GCM) 10K type strain sequencing project: providing services to taxonomists for standard genome sequencing and annotation.</title>
        <authorList>
            <consortium name="The Broad Institute Genomics Platform"/>
            <consortium name="The Broad Institute Genome Sequencing Center for Infectious Disease"/>
            <person name="Wu L."/>
            <person name="Ma J."/>
        </authorList>
    </citation>
    <scope>NUCLEOTIDE SEQUENCE [LARGE SCALE GENOMIC DNA]</scope>
    <source>
        <strain evidence="2">JCM 14969</strain>
    </source>
</reference>
<keyword evidence="2" id="KW-1185">Reference proteome</keyword>
<organism evidence="1 2">
    <name type="scientific">Kribbella sancticallisti</name>
    <dbReference type="NCBI Taxonomy" id="460087"/>
    <lineage>
        <taxon>Bacteria</taxon>
        <taxon>Bacillati</taxon>
        <taxon>Actinomycetota</taxon>
        <taxon>Actinomycetes</taxon>
        <taxon>Propionibacteriales</taxon>
        <taxon>Kribbellaceae</taxon>
        <taxon>Kribbella</taxon>
    </lineage>
</organism>
<comment type="caution">
    <text evidence="1">The sequence shown here is derived from an EMBL/GenBank/DDBJ whole genome shotgun (WGS) entry which is preliminary data.</text>
</comment>
<dbReference type="EMBL" id="BAAAOS010000022">
    <property type="protein sequence ID" value="GAA1582151.1"/>
    <property type="molecule type" value="Genomic_DNA"/>
</dbReference>
<proteinExistence type="predicted"/>
<gene>
    <name evidence="1" type="ORF">GCM10009789_39870</name>
</gene>
<accession>A0ABP4PIH8</accession>
<name>A0ABP4PIH8_9ACTN</name>
<sequence>MGSSRATIHRALTVAPTAVTEDFVVVSDATVTSYQAAGPQHAACLGCGAVPNGKIAAARLREELQTDWWSTTAANPDRIEVTRHCGRCQPHTVHAIACLTCGDGLLLTGELAELARDTDPQQLPGVVTDRLATSGWQWATTSYGTGWICNRHTTAQPPNPAPAGASR</sequence>
<evidence type="ECO:0000313" key="1">
    <source>
        <dbReference type="EMBL" id="GAA1582151.1"/>
    </source>
</evidence>
<protein>
    <submittedName>
        <fullName evidence="1">Uncharacterized protein</fullName>
    </submittedName>
</protein>
<dbReference type="RefSeq" id="WP_344215978.1">
    <property type="nucleotide sequence ID" value="NZ_BAAAOS010000022.1"/>
</dbReference>